<evidence type="ECO:0000313" key="8">
    <source>
        <dbReference type="Proteomes" id="UP001516662"/>
    </source>
</evidence>
<keyword evidence="6" id="KW-0812">Transmembrane</keyword>
<keyword evidence="8" id="KW-1185">Reference proteome</keyword>
<organism evidence="7 8">
    <name type="scientific">Litchfieldia luteola</name>
    <dbReference type="NCBI Taxonomy" id="682179"/>
    <lineage>
        <taxon>Bacteria</taxon>
        <taxon>Bacillati</taxon>
        <taxon>Bacillota</taxon>
        <taxon>Bacilli</taxon>
        <taxon>Bacillales</taxon>
        <taxon>Bacillaceae</taxon>
        <taxon>Litchfieldia</taxon>
    </lineage>
</organism>
<evidence type="ECO:0000313" key="7">
    <source>
        <dbReference type="EMBL" id="MBE4908468.1"/>
    </source>
</evidence>
<dbReference type="PANTHER" id="PTHR22550:SF5">
    <property type="entry name" value="LEUCINE ZIPPER PROTEIN 4"/>
    <property type="match status" value="1"/>
</dbReference>
<dbReference type="InterPro" id="IPR004995">
    <property type="entry name" value="Spore_Ger"/>
</dbReference>
<evidence type="ECO:0000256" key="6">
    <source>
        <dbReference type="SAM" id="Phobius"/>
    </source>
</evidence>
<feature type="compositionally biased region" description="Polar residues" evidence="5">
    <location>
        <begin position="11"/>
        <end position="21"/>
    </location>
</feature>
<dbReference type="InterPro" id="IPR050768">
    <property type="entry name" value="UPF0353/GerABKA_families"/>
</dbReference>
<dbReference type="Proteomes" id="UP001516662">
    <property type="component" value="Unassembled WGS sequence"/>
</dbReference>
<dbReference type="PIRSF" id="PIRSF005690">
    <property type="entry name" value="GerBA"/>
    <property type="match status" value="1"/>
</dbReference>
<dbReference type="Pfam" id="PF03323">
    <property type="entry name" value="GerA"/>
    <property type="match status" value="1"/>
</dbReference>
<evidence type="ECO:0000256" key="5">
    <source>
        <dbReference type="SAM" id="MobiDB-lite"/>
    </source>
</evidence>
<feature type="compositionally biased region" description="Acidic residues" evidence="5">
    <location>
        <begin position="1"/>
        <end position="10"/>
    </location>
</feature>
<protein>
    <submittedName>
        <fullName evidence="7">Spore germination protein</fullName>
    </submittedName>
</protein>
<comment type="similarity">
    <text evidence="2 4">Belongs to the GerABKA family.</text>
</comment>
<evidence type="ECO:0000256" key="4">
    <source>
        <dbReference type="PIRNR" id="PIRNR005690"/>
    </source>
</evidence>
<proteinExistence type="inferred from homology"/>
<feature type="transmembrane region" description="Helical" evidence="6">
    <location>
        <begin position="388"/>
        <end position="407"/>
    </location>
</feature>
<dbReference type="EMBL" id="JADCLJ010000020">
    <property type="protein sequence ID" value="MBE4908468.1"/>
    <property type="molecule type" value="Genomic_DNA"/>
</dbReference>
<reference evidence="7 8" key="1">
    <citation type="submission" date="2020-10" db="EMBL/GenBank/DDBJ databases">
        <title>Bacillus sp. HD4P25, an endophyte from a halophyte.</title>
        <authorList>
            <person name="Sun J.-Q."/>
        </authorList>
    </citation>
    <scope>NUCLEOTIDE SEQUENCE [LARGE SCALE GENOMIC DNA]</scope>
    <source>
        <strain evidence="7 8">YIM 93174</strain>
    </source>
</reference>
<evidence type="ECO:0000256" key="1">
    <source>
        <dbReference type="ARBA" id="ARBA00004141"/>
    </source>
</evidence>
<evidence type="ECO:0000256" key="2">
    <source>
        <dbReference type="ARBA" id="ARBA00005278"/>
    </source>
</evidence>
<feature type="region of interest" description="Disordered" evidence="5">
    <location>
        <begin position="1"/>
        <end position="22"/>
    </location>
</feature>
<evidence type="ECO:0000256" key="3">
    <source>
        <dbReference type="ARBA" id="ARBA00023136"/>
    </source>
</evidence>
<comment type="caution">
    <text evidence="7">The sequence shown here is derived from an EMBL/GenBank/DDBJ whole genome shotgun (WGS) entry which is preliminary data.</text>
</comment>
<comment type="subcellular location">
    <subcellularLocation>
        <location evidence="4">Cell membrane</location>
    </subcellularLocation>
    <subcellularLocation>
        <location evidence="1">Membrane</location>
        <topology evidence="1">Multi-pass membrane protein</topology>
    </subcellularLocation>
</comment>
<sequence>MREFPDEQSTDEGNSRTTENVAISPKETMYPTVDHIINEFQDCGDLVHRTYPHNQVHVFYFDHLVDYKKLKQSVLMPCSTFSLDQLQTMLTERQYTPVAESKKAISEILDGKALLFLNKNAYIIDIYGPKERAIVQSETETVITGPHDAFVEGIGTNLSIVRRRVKSSHLKVLKFSVGEIAKTDVYLLYIKDVANPDLIHQVIGRIKSVELDAIHDTNMFVQMIDENPNSIFPQYLTTERPDTIASKLVSGRIVGIVDGSPSVFIAPTSFFEFFASPDDYYQRWWLGSFIRLLRFFAFIITILFTALYVSATTYHYEIIPDTLLISLAESRSRVPFPPIYEALLLEVTIELLREAGARLPTKIGQTIGIVGGIVIGQAAVDAGFTSNILIIAVAISAIASFVIPSYIMSASIRLIRFGFILLAGLWGNFGIVVGIAFLIIHLSGVTNVGTSYVTPIAPFYKKEWLDTFVRGPLWALRKRPVLSKSDNPNRNKMRR</sequence>
<keyword evidence="6" id="KW-1133">Transmembrane helix</keyword>
<dbReference type="PANTHER" id="PTHR22550">
    <property type="entry name" value="SPORE GERMINATION PROTEIN"/>
    <property type="match status" value="1"/>
</dbReference>
<accession>A0ABR9QIY6</accession>
<name>A0ABR9QIY6_9BACI</name>
<dbReference type="RefSeq" id="WP_193536199.1">
    <property type="nucleotide sequence ID" value="NZ_JADCLJ010000020.1"/>
</dbReference>
<gene>
    <name evidence="7" type="ORF">IMZ08_10415</name>
</gene>
<feature type="transmembrane region" description="Helical" evidence="6">
    <location>
        <begin position="419"/>
        <end position="442"/>
    </location>
</feature>
<feature type="transmembrane region" description="Helical" evidence="6">
    <location>
        <begin position="292"/>
        <end position="311"/>
    </location>
</feature>
<keyword evidence="3 4" id="KW-0472">Membrane</keyword>